<sequence length="495" mass="54943">MEPSKLNSSCLNNLTLAQLKALIKAVVPHLRAAPNMGLAQARSTVDSLNVFVNWDKLVDETPESDTALETLLRKHVKDGNVTRPSNTGASSPLTPSPEEQSPKTILTTGALQKLSDALDKYNMQPVIDAFRERRLLFKGTALLKALEPQLPDQLWKLGILIKDCSQEIGNMSTYLYCASELAIHPLDYGNDSELSSAAYYVQAQELVDFLQQYNLLPPPPWDVFWVIPGWNWMIGPFARSVTGSEIGFDHSKVQLRRGLVHGPDSALRIMILFRHPHDASDSVPGFQDTDSVSALQNCLPLFDGALWNAIKVETREDVKPTISGSSKDGNKAIGQAVRELLIKETKKGATLQDMVSLGARQAGSIQQTHRWVKCLGQLMQDHQRTRSIPGYSPRIPDKKFNDQIWAEVAGHGVTWFTHAKAAYNALQNSSFELTPEAEAFFANDSVRTSMADFAKHISEKYWLSKEYALKMAGAERGEDEAAAERGEDNENIDEK</sequence>
<evidence type="ECO:0000313" key="3">
    <source>
        <dbReference type="Proteomes" id="UP001362999"/>
    </source>
</evidence>
<gene>
    <name evidence="2" type="ORF">R3P38DRAFT_3595058</name>
</gene>
<evidence type="ECO:0000313" key="2">
    <source>
        <dbReference type="EMBL" id="KAK7052366.1"/>
    </source>
</evidence>
<dbReference type="EMBL" id="JAWWNJ010000007">
    <property type="protein sequence ID" value="KAK7052366.1"/>
    <property type="molecule type" value="Genomic_DNA"/>
</dbReference>
<organism evidence="2 3">
    <name type="scientific">Favolaschia claudopus</name>
    <dbReference type="NCBI Taxonomy" id="2862362"/>
    <lineage>
        <taxon>Eukaryota</taxon>
        <taxon>Fungi</taxon>
        <taxon>Dikarya</taxon>
        <taxon>Basidiomycota</taxon>
        <taxon>Agaricomycotina</taxon>
        <taxon>Agaricomycetes</taxon>
        <taxon>Agaricomycetidae</taxon>
        <taxon>Agaricales</taxon>
        <taxon>Marasmiineae</taxon>
        <taxon>Mycenaceae</taxon>
        <taxon>Favolaschia</taxon>
    </lineage>
</organism>
<feature type="region of interest" description="Disordered" evidence="1">
    <location>
        <begin position="474"/>
        <end position="495"/>
    </location>
</feature>
<protein>
    <submittedName>
        <fullName evidence="2">Uncharacterized protein</fullName>
    </submittedName>
</protein>
<keyword evidence="3" id="KW-1185">Reference proteome</keyword>
<comment type="caution">
    <text evidence="2">The sequence shown here is derived from an EMBL/GenBank/DDBJ whole genome shotgun (WGS) entry which is preliminary data.</text>
</comment>
<evidence type="ECO:0000256" key="1">
    <source>
        <dbReference type="SAM" id="MobiDB-lite"/>
    </source>
</evidence>
<proteinExistence type="predicted"/>
<name>A0AAW0DL19_9AGAR</name>
<feature type="compositionally biased region" description="Polar residues" evidence="1">
    <location>
        <begin position="82"/>
        <end position="102"/>
    </location>
</feature>
<reference evidence="2 3" key="1">
    <citation type="journal article" date="2024" name="J Genomics">
        <title>Draft genome sequencing and assembly of Favolaschia claudopus CIRM-BRFM 2984 isolated from oak limbs.</title>
        <authorList>
            <person name="Navarro D."/>
            <person name="Drula E."/>
            <person name="Chaduli D."/>
            <person name="Cazenave R."/>
            <person name="Ahrendt S."/>
            <person name="Wang J."/>
            <person name="Lipzen A."/>
            <person name="Daum C."/>
            <person name="Barry K."/>
            <person name="Grigoriev I.V."/>
            <person name="Favel A."/>
            <person name="Rosso M.N."/>
            <person name="Martin F."/>
        </authorList>
    </citation>
    <scope>NUCLEOTIDE SEQUENCE [LARGE SCALE GENOMIC DNA]</scope>
    <source>
        <strain evidence="2 3">CIRM-BRFM 2984</strain>
    </source>
</reference>
<accession>A0AAW0DL19</accession>
<dbReference type="AlphaFoldDB" id="A0AAW0DL19"/>
<feature type="region of interest" description="Disordered" evidence="1">
    <location>
        <begin position="77"/>
        <end position="102"/>
    </location>
</feature>
<dbReference type="Proteomes" id="UP001362999">
    <property type="component" value="Unassembled WGS sequence"/>
</dbReference>
<feature type="compositionally biased region" description="Basic and acidic residues" evidence="1">
    <location>
        <begin position="482"/>
        <end position="495"/>
    </location>
</feature>